<dbReference type="EMBL" id="GGEC01021915">
    <property type="protein sequence ID" value="MBX02399.1"/>
    <property type="molecule type" value="Transcribed_RNA"/>
</dbReference>
<organism evidence="1">
    <name type="scientific">Rhizophora mucronata</name>
    <name type="common">Asiatic mangrove</name>
    <dbReference type="NCBI Taxonomy" id="61149"/>
    <lineage>
        <taxon>Eukaryota</taxon>
        <taxon>Viridiplantae</taxon>
        <taxon>Streptophyta</taxon>
        <taxon>Embryophyta</taxon>
        <taxon>Tracheophyta</taxon>
        <taxon>Spermatophyta</taxon>
        <taxon>Magnoliopsida</taxon>
        <taxon>eudicotyledons</taxon>
        <taxon>Gunneridae</taxon>
        <taxon>Pentapetalae</taxon>
        <taxon>rosids</taxon>
        <taxon>fabids</taxon>
        <taxon>Malpighiales</taxon>
        <taxon>Rhizophoraceae</taxon>
        <taxon>Rhizophora</taxon>
    </lineage>
</organism>
<protein>
    <submittedName>
        <fullName evidence="1">Uncharacterized protein</fullName>
    </submittedName>
</protein>
<proteinExistence type="predicted"/>
<evidence type="ECO:0000313" key="1">
    <source>
        <dbReference type="EMBL" id="MBX02398.1"/>
    </source>
</evidence>
<dbReference type="PROSITE" id="PS51257">
    <property type="entry name" value="PROKAR_LIPOPROTEIN"/>
    <property type="match status" value="1"/>
</dbReference>
<name>A0A2P2K9J1_RHIMU</name>
<dbReference type="EMBL" id="GGEC01021914">
    <property type="protein sequence ID" value="MBX02398.1"/>
    <property type="molecule type" value="Transcribed_RNA"/>
</dbReference>
<dbReference type="EMBL" id="GGEC01021913">
    <property type="protein sequence ID" value="MBX02397.1"/>
    <property type="molecule type" value="Transcribed_RNA"/>
</dbReference>
<sequence>MPLTGFRLYPVTAAAIAACAACLSLSATILRRCLSALEPITCPRIEAPIVRAIAVLGITTDFLSIAMKGTAACTAANHDSENFSVCSFHMPNGTLTAIPRRAIASIFAGSG</sequence>
<accession>A0A2P2K9J1</accession>
<dbReference type="AlphaFoldDB" id="A0A2P2K9J1"/>
<reference evidence="1" key="1">
    <citation type="submission" date="2018-02" db="EMBL/GenBank/DDBJ databases">
        <title>Rhizophora mucronata_Transcriptome.</title>
        <authorList>
            <person name="Meera S.P."/>
            <person name="Sreeshan A."/>
            <person name="Augustine A."/>
        </authorList>
    </citation>
    <scope>NUCLEOTIDE SEQUENCE</scope>
    <source>
        <tissue evidence="1">Leaf</tissue>
    </source>
</reference>